<name>A0ABN1QAK7_9ACTN</name>
<evidence type="ECO:0000256" key="2">
    <source>
        <dbReference type="ARBA" id="ARBA00022475"/>
    </source>
</evidence>
<keyword evidence="3 7" id="KW-0812">Transmembrane</keyword>
<accession>A0ABN1QAK7</accession>
<evidence type="ECO:0000256" key="7">
    <source>
        <dbReference type="SAM" id="Phobius"/>
    </source>
</evidence>
<evidence type="ECO:0000256" key="5">
    <source>
        <dbReference type="ARBA" id="ARBA00023136"/>
    </source>
</evidence>
<dbReference type="Pfam" id="PF13515">
    <property type="entry name" value="FUSC_2"/>
    <property type="match status" value="1"/>
</dbReference>
<comment type="caution">
    <text evidence="9">The sequence shown here is derived from an EMBL/GenBank/DDBJ whole genome shotgun (WGS) entry which is preliminary data.</text>
</comment>
<evidence type="ECO:0000256" key="3">
    <source>
        <dbReference type="ARBA" id="ARBA00022692"/>
    </source>
</evidence>
<reference evidence="9 10" key="1">
    <citation type="journal article" date="2019" name="Int. J. Syst. Evol. Microbiol.">
        <title>The Global Catalogue of Microorganisms (GCM) 10K type strain sequencing project: providing services to taxonomists for standard genome sequencing and annotation.</title>
        <authorList>
            <consortium name="The Broad Institute Genomics Platform"/>
            <consortium name="The Broad Institute Genome Sequencing Center for Infectious Disease"/>
            <person name="Wu L."/>
            <person name="Ma J."/>
        </authorList>
    </citation>
    <scope>NUCLEOTIDE SEQUENCE [LARGE SCALE GENOMIC DNA]</scope>
    <source>
        <strain evidence="9 10">JCM 10696</strain>
    </source>
</reference>
<keyword evidence="2" id="KW-1003">Cell membrane</keyword>
<protein>
    <submittedName>
        <fullName evidence="9">FUSC family protein</fullName>
    </submittedName>
</protein>
<gene>
    <name evidence="9" type="ORF">GCM10009550_08630</name>
</gene>
<evidence type="ECO:0000259" key="8">
    <source>
        <dbReference type="Pfam" id="PF13515"/>
    </source>
</evidence>
<evidence type="ECO:0000256" key="4">
    <source>
        <dbReference type="ARBA" id="ARBA00022989"/>
    </source>
</evidence>
<keyword evidence="4 7" id="KW-1133">Transmembrane helix</keyword>
<comment type="subcellular location">
    <subcellularLocation>
        <location evidence="1">Cell membrane</location>
        <topology evidence="1">Multi-pass membrane protein</topology>
    </subcellularLocation>
</comment>
<feature type="transmembrane region" description="Helical" evidence="7">
    <location>
        <begin position="72"/>
        <end position="103"/>
    </location>
</feature>
<dbReference type="EMBL" id="BAAAHH010000002">
    <property type="protein sequence ID" value="GAA0939812.1"/>
    <property type="molecule type" value="Genomic_DNA"/>
</dbReference>
<dbReference type="InterPro" id="IPR049453">
    <property type="entry name" value="Memb_transporter_dom"/>
</dbReference>
<feature type="transmembrane region" description="Helical" evidence="7">
    <location>
        <begin position="140"/>
        <end position="158"/>
    </location>
</feature>
<proteinExistence type="inferred from homology"/>
<dbReference type="PANTHER" id="PTHR30509">
    <property type="entry name" value="P-HYDROXYBENZOIC ACID EFFLUX PUMP SUBUNIT-RELATED"/>
    <property type="match status" value="1"/>
</dbReference>
<sequence>MFRWGRGAGSQAWRRMEAQWWQVLQSALAASVAWVIALRVAGHPQPFFAPISAVVALSSARGERGTTAVRLVLGVVVGILVADLVLIVLGSTLWTLPLSVFLAMMTATALHSARVMMVQSASSAVLTLVFASSAAGWQRLVDALIGAGVALLVVQLFFPPDPVRLLLRSVKAALTDLAAGLETAARALDDDDEDAARQAQERLWEENDQLAALAQARLFSRRIAQRVPLRRSLRQRVSSEGESARLLNLLNASCVLLIRAALALAEQDRERFAPVLRDLGEAIGGLADDPADEEVRRTAADRALDAVRPFGEIAPTSDPFFATAVMAARMVTMDLLMFTGSDPGGALAAVRTGKDDPGVPPPPPFT</sequence>
<evidence type="ECO:0000256" key="6">
    <source>
        <dbReference type="ARBA" id="ARBA00043993"/>
    </source>
</evidence>
<keyword evidence="10" id="KW-1185">Reference proteome</keyword>
<feature type="transmembrane region" description="Helical" evidence="7">
    <location>
        <begin position="115"/>
        <end position="134"/>
    </location>
</feature>
<feature type="domain" description="Integral membrane bound transporter" evidence="8">
    <location>
        <begin position="33"/>
        <end position="153"/>
    </location>
</feature>
<dbReference type="Proteomes" id="UP001500665">
    <property type="component" value="Unassembled WGS sequence"/>
</dbReference>
<organism evidence="9 10">
    <name type="scientific">Actinocorallia libanotica</name>
    <dbReference type="NCBI Taxonomy" id="46162"/>
    <lineage>
        <taxon>Bacteria</taxon>
        <taxon>Bacillati</taxon>
        <taxon>Actinomycetota</taxon>
        <taxon>Actinomycetes</taxon>
        <taxon>Streptosporangiales</taxon>
        <taxon>Thermomonosporaceae</taxon>
        <taxon>Actinocorallia</taxon>
    </lineage>
</organism>
<dbReference type="PANTHER" id="PTHR30509:SF9">
    <property type="entry name" value="MULTIDRUG RESISTANCE PROTEIN MDTO"/>
    <property type="match status" value="1"/>
</dbReference>
<evidence type="ECO:0000256" key="1">
    <source>
        <dbReference type="ARBA" id="ARBA00004651"/>
    </source>
</evidence>
<comment type="similarity">
    <text evidence="6">Belongs to the YccS/YhfK family.</text>
</comment>
<evidence type="ECO:0000313" key="9">
    <source>
        <dbReference type="EMBL" id="GAA0939812.1"/>
    </source>
</evidence>
<keyword evidence="5 7" id="KW-0472">Membrane</keyword>
<evidence type="ECO:0000313" key="10">
    <source>
        <dbReference type="Proteomes" id="UP001500665"/>
    </source>
</evidence>